<dbReference type="InterPro" id="IPR016032">
    <property type="entry name" value="Sig_transdc_resp-reg_C-effctor"/>
</dbReference>
<proteinExistence type="predicted"/>
<dbReference type="InterPro" id="IPR036388">
    <property type="entry name" value="WH-like_DNA-bd_sf"/>
</dbReference>
<dbReference type="Gene3D" id="1.10.10.10">
    <property type="entry name" value="Winged helix-like DNA-binding domain superfamily/Winged helix DNA-binding domain"/>
    <property type="match status" value="1"/>
</dbReference>
<organism evidence="2 3">
    <name type="scientific">Acuticoccus mangrovi</name>
    <dbReference type="NCBI Taxonomy" id="2796142"/>
    <lineage>
        <taxon>Bacteria</taxon>
        <taxon>Pseudomonadati</taxon>
        <taxon>Pseudomonadota</taxon>
        <taxon>Alphaproteobacteria</taxon>
        <taxon>Hyphomicrobiales</taxon>
        <taxon>Amorphaceae</taxon>
        <taxon>Acuticoccus</taxon>
    </lineage>
</organism>
<dbReference type="SMART" id="SM00421">
    <property type="entry name" value="HTH_LUXR"/>
    <property type="match status" value="1"/>
</dbReference>
<feature type="domain" description="HTH luxR-type" evidence="1">
    <location>
        <begin position="311"/>
        <end position="368"/>
    </location>
</feature>
<evidence type="ECO:0000313" key="2">
    <source>
        <dbReference type="EMBL" id="MBJ3778158.1"/>
    </source>
</evidence>
<name>A0A934IKG8_9HYPH</name>
<gene>
    <name evidence="2" type="ORF">JCR33_20830</name>
</gene>
<comment type="caution">
    <text evidence="2">The sequence shown here is derived from an EMBL/GenBank/DDBJ whole genome shotgun (WGS) entry which is preliminary data.</text>
</comment>
<evidence type="ECO:0000313" key="3">
    <source>
        <dbReference type="Proteomes" id="UP000609531"/>
    </source>
</evidence>
<dbReference type="EMBL" id="JAEKJA010000024">
    <property type="protein sequence ID" value="MBJ3778158.1"/>
    <property type="molecule type" value="Genomic_DNA"/>
</dbReference>
<dbReference type="InterPro" id="IPR000792">
    <property type="entry name" value="Tscrpt_reg_LuxR_C"/>
</dbReference>
<dbReference type="AlphaFoldDB" id="A0A934IKG8"/>
<keyword evidence="3" id="KW-1185">Reference proteome</keyword>
<sequence length="376" mass="41082">MAYAALPAIYDVSPNEQHWLPTLDAIVSASTASGALIFGVDQTDLEYSMTKSSTFWIDNADLVIQFMERFGQYDNVGRDFLFRTPRYSVISDFDIWPNENLFEREDFVFSREKSGIFLRAGVNLSPDHGWNAGLIVHFPDTVRQVPQSSREPLAFLAPHLAKSLELRRFVSQLIARYKLVLSVLDKVHIGLCVTNASAEILIANEEAQRILEDSAGLVVNRAKRLVAKDPGVGVMLNAAIDSAVATARQIHGRAGTSLHVPDPRGGEPLFLEVSPLRDSAGEFETAFGGALLTLIDPNKPPNLPSGTLSLLCGFTEAEDAVAALLLEGHPLDTIAEMRAVSINTVKTQTRSIYAKAHVASRGELVRKTAHLNPPIS</sequence>
<dbReference type="Proteomes" id="UP000609531">
    <property type="component" value="Unassembled WGS sequence"/>
</dbReference>
<dbReference type="SUPFAM" id="SSF46894">
    <property type="entry name" value="C-terminal effector domain of the bipartite response regulators"/>
    <property type="match status" value="1"/>
</dbReference>
<accession>A0A934IKG8</accession>
<evidence type="ECO:0000259" key="1">
    <source>
        <dbReference type="SMART" id="SM00421"/>
    </source>
</evidence>
<dbReference type="GO" id="GO:0003677">
    <property type="term" value="F:DNA binding"/>
    <property type="evidence" value="ECO:0007669"/>
    <property type="project" value="InterPro"/>
</dbReference>
<dbReference type="GO" id="GO:0006355">
    <property type="term" value="P:regulation of DNA-templated transcription"/>
    <property type="evidence" value="ECO:0007669"/>
    <property type="project" value="InterPro"/>
</dbReference>
<dbReference type="RefSeq" id="WP_211110477.1">
    <property type="nucleotide sequence ID" value="NZ_JAEKJA010000024.1"/>
</dbReference>
<protein>
    <recommendedName>
        <fullName evidence="1">HTH luxR-type domain-containing protein</fullName>
    </recommendedName>
</protein>
<reference evidence="2" key="1">
    <citation type="submission" date="2020-12" db="EMBL/GenBank/DDBJ databases">
        <title>Bacterial taxonomy.</title>
        <authorList>
            <person name="Pan X."/>
        </authorList>
    </citation>
    <scope>NUCLEOTIDE SEQUENCE</scope>
    <source>
        <strain evidence="2">B2012</strain>
    </source>
</reference>